<feature type="compositionally biased region" description="Polar residues" evidence="1">
    <location>
        <begin position="725"/>
        <end position="748"/>
    </location>
</feature>
<dbReference type="EMBL" id="JTHP01000103">
    <property type="protein sequence ID" value="KJD42614.1"/>
    <property type="molecule type" value="Genomic_DNA"/>
</dbReference>
<organism evidence="4 5">
    <name type="scientific">Paenibacillus terrae</name>
    <dbReference type="NCBI Taxonomy" id="159743"/>
    <lineage>
        <taxon>Bacteria</taxon>
        <taxon>Bacillati</taxon>
        <taxon>Bacillota</taxon>
        <taxon>Bacilli</taxon>
        <taxon>Bacillales</taxon>
        <taxon>Paenibacillaceae</taxon>
        <taxon>Paenibacillus</taxon>
    </lineage>
</organism>
<evidence type="ECO:0000256" key="2">
    <source>
        <dbReference type="SAM" id="Phobius"/>
    </source>
</evidence>
<evidence type="ECO:0000256" key="1">
    <source>
        <dbReference type="SAM" id="MobiDB-lite"/>
    </source>
</evidence>
<feature type="transmembrane region" description="Helical" evidence="2">
    <location>
        <begin position="300"/>
        <end position="322"/>
    </location>
</feature>
<feature type="transmembrane region" description="Helical" evidence="2">
    <location>
        <begin position="270"/>
        <end position="288"/>
    </location>
</feature>
<protein>
    <submittedName>
        <fullName evidence="4">Uncharacterized protein</fullName>
    </submittedName>
</protein>
<evidence type="ECO:0000313" key="5">
    <source>
        <dbReference type="Proteomes" id="UP000032534"/>
    </source>
</evidence>
<comment type="caution">
    <text evidence="4">The sequence shown here is derived from an EMBL/GenBank/DDBJ whole genome shotgun (WGS) entry which is preliminary data.</text>
</comment>
<keyword evidence="2" id="KW-0472">Membrane</keyword>
<keyword evidence="2" id="KW-0812">Transmembrane</keyword>
<feature type="chain" id="PRO_5002325770" evidence="3">
    <location>
        <begin position="26"/>
        <end position="763"/>
    </location>
</feature>
<evidence type="ECO:0000256" key="3">
    <source>
        <dbReference type="SAM" id="SignalP"/>
    </source>
</evidence>
<feature type="transmembrane region" description="Helical" evidence="2">
    <location>
        <begin position="113"/>
        <end position="136"/>
    </location>
</feature>
<feature type="transmembrane region" description="Helical" evidence="2">
    <location>
        <begin position="238"/>
        <end position="255"/>
    </location>
</feature>
<feature type="region of interest" description="Disordered" evidence="1">
    <location>
        <begin position="659"/>
        <end position="683"/>
    </location>
</feature>
<reference evidence="4 5" key="1">
    <citation type="submission" date="2014-11" db="EMBL/GenBank/DDBJ databases">
        <title>Draft Genome Sequences of Paenibacillus polymyxa NRRL B-30509 and Paenibacillus terrae NRRL B-30644, Strains from a Poultry Environment that Produce Tridecaptin A and Paenicidins.</title>
        <authorList>
            <person name="van Belkum M.J."/>
            <person name="Lohans C.T."/>
            <person name="Vederas J.C."/>
        </authorList>
    </citation>
    <scope>NUCLEOTIDE SEQUENCE [LARGE SCALE GENOMIC DNA]</scope>
    <source>
        <strain evidence="4 5">NRRL B-30644</strain>
    </source>
</reference>
<gene>
    <name evidence="4" type="ORF">QD47_27175</name>
</gene>
<dbReference type="AlphaFoldDB" id="A0A0D7WUC2"/>
<sequence>MKRRLSMVLLAAFFSIFLLQNTTFAANDTSLLGPIGSTQGSGDGKLFDDSKLEQMEKDKENANLTDGIMLGFILSLFKTVHISSLPALIFGNPYGDSGTLNYGIFSQGEMDKIINPLIGLLTGLYGLILTAAIMVSSAKFGLKAYSPQAKADFWTDINMWVLSAFFMGSFWLIFKVMMSLNLALVSSLYDTLQGTGVDTNGVSLIASAGSFNIGNAIVYLAEFGLTLYLNIIYIARKVIIIFLVVLSPFAAYSLIFPKTRAFFGTWMKELAGNIFLQSVHAITIFVFAELSSMAGGGAANFFAIIYKLGLLIMFIPITGMISRWLNLGDSSSKLGQTATMMGAGSVAGAMMLAKGAGNMMGGNRAGASAAGGMMGAGGSSSPGIPGPGVDMGNDAGMTALSMAAKGSSGWHKFKSIAGKFGAGAGGAMGVTLGPAGVAVGAKLGSSAVTTSMQGARNVSAGLANTTRTAKSAFFPEGIKKAYQSASAEGSGIANNLKALGSMGKENFSNMWSNLGERRKFMGNMGESVGSMVGAGGFGQKVGHMLSGASRGRIQGASEMFGGMNDMQLPDLAKKYAGQNATWEQSNSGSAFYVQTPTGKQRISSYGAADPTLKRGETRAADYKFPGHNEKYERQPNGSYRLPAPQNIPGPFGAQSVNAGPVGLPGGSNENLTRTSGAYIRGRDGSRYEDNRVDVGKFSPDSYFSHNVKGADRRDWSDKGADLLSRKTQSNTQYSPPANKMKSLNSMAKQASHEKGRVKNKIVL</sequence>
<name>A0A0D7WUC2_9BACL</name>
<keyword evidence="5" id="KW-1185">Reference proteome</keyword>
<feature type="transmembrane region" description="Helical" evidence="2">
    <location>
        <begin position="157"/>
        <end position="184"/>
    </location>
</feature>
<dbReference type="PATRIC" id="fig|159743.3.peg.6054"/>
<feature type="region of interest" description="Disordered" evidence="1">
    <location>
        <begin position="724"/>
        <end position="763"/>
    </location>
</feature>
<feature type="transmembrane region" description="Helical" evidence="2">
    <location>
        <begin position="204"/>
        <end position="231"/>
    </location>
</feature>
<feature type="transmembrane region" description="Helical" evidence="2">
    <location>
        <begin position="334"/>
        <end position="353"/>
    </location>
</feature>
<keyword evidence="2" id="KW-1133">Transmembrane helix</keyword>
<dbReference type="Proteomes" id="UP000032534">
    <property type="component" value="Unassembled WGS sequence"/>
</dbReference>
<evidence type="ECO:0000313" key="4">
    <source>
        <dbReference type="EMBL" id="KJD42614.1"/>
    </source>
</evidence>
<dbReference type="RefSeq" id="WP_044649055.1">
    <property type="nucleotide sequence ID" value="NZ_JTHP01000103.1"/>
</dbReference>
<accession>A0A0D7WUC2</accession>
<feature type="signal peptide" evidence="3">
    <location>
        <begin position="1"/>
        <end position="25"/>
    </location>
</feature>
<keyword evidence="3" id="KW-0732">Signal</keyword>
<proteinExistence type="predicted"/>
<dbReference type="OrthoDB" id="2794581at2"/>